<feature type="compositionally biased region" description="Low complexity" evidence="1">
    <location>
        <begin position="24"/>
        <end position="38"/>
    </location>
</feature>
<organism evidence="2 3">
    <name type="scientific">Diplocarpon rosae</name>
    <dbReference type="NCBI Taxonomy" id="946125"/>
    <lineage>
        <taxon>Eukaryota</taxon>
        <taxon>Fungi</taxon>
        <taxon>Dikarya</taxon>
        <taxon>Ascomycota</taxon>
        <taxon>Pezizomycotina</taxon>
        <taxon>Leotiomycetes</taxon>
        <taxon>Helotiales</taxon>
        <taxon>Drepanopezizaceae</taxon>
        <taxon>Diplocarpon</taxon>
    </lineage>
</organism>
<comment type="caution">
    <text evidence="2">The sequence shown here is derived from an EMBL/GenBank/DDBJ whole genome shotgun (WGS) entry which is preliminary data.</text>
</comment>
<reference evidence="2" key="1">
    <citation type="submission" date="2023-06" db="EMBL/GenBank/DDBJ databases">
        <title>Draft genome of Marssonina rosae.</title>
        <authorList>
            <person name="Cheng Q."/>
        </authorList>
    </citation>
    <scope>NUCLEOTIDE SEQUENCE</scope>
    <source>
        <strain evidence="2">R4</strain>
    </source>
</reference>
<feature type="region of interest" description="Disordered" evidence="1">
    <location>
        <begin position="15"/>
        <end position="117"/>
    </location>
</feature>
<protein>
    <submittedName>
        <fullName evidence="2">Uncharacterized protein</fullName>
    </submittedName>
</protein>
<feature type="compositionally biased region" description="Polar residues" evidence="1">
    <location>
        <begin position="265"/>
        <end position="275"/>
    </location>
</feature>
<feature type="region of interest" description="Disordered" evidence="1">
    <location>
        <begin position="157"/>
        <end position="176"/>
    </location>
</feature>
<keyword evidence="3" id="KW-1185">Reference proteome</keyword>
<dbReference type="AlphaFoldDB" id="A0AAD9WB72"/>
<name>A0AAD9WB72_9HELO</name>
<proteinExistence type="predicted"/>
<dbReference type="EMBL" id="JAUBYV010000008">
    <property type="protein sequence ID" value="KAK2625067.1"/>
    <property type="molecule type" value="Genomic_DNA"/>
</dbReference>
<feature type="region of interest" description="Disordered" evidence="1">
    <location>
        <begin position="265"/>
        <end position="288"/>
    </location>
</feature>
<evidence type="ECO:0000313" key="3">
    <source>
        <dbReference type="Proteomes" id="UP001285354"/>
    </source>
</evidence>
<evidence type="ECO:0000256" key="1">
    <source>
        <dbReference type="SAM" id="MobiDB-lite"/>
    </source>
</evidence>
<sequence length="288" mass="33031">MFSMLPAHAQNYGKLQHYTPRHPSPLSSSPLRNSLSPRDTNASPRASQTEILSPTKFKQQPPATPVSRYHSTTPYTRTKDTLISPPQTRRDSTYSRRQSKPNPLMIGRANGDEGRETRRKLFLKRVRDGSEEKKWKDRGGDEEIMRCLWVAEERRRGERRQREAMGIEGPPEEDEELEQTRDLDELMAEEVATSEERELEALLGSMKYKDQDDTCGSTFSNDTNMLSGDTIHDTATSPQYQELLETSYGSDDEEYDNIFMDVIQGESQISSQQHPSRYANDQDMMDIS</sequence>
<dbReference type="Proteomes" id="UP001285354">
    <property type="component" value="Unassembled WGS sequence"/>
</dbReference>
<evidence type="ECO:0000313" key="2">
    <source>
        <dbReference type="EMBL" id="KAK2625067.1"/>
    </source>
</evidence>
<gene>
    <name evidence="2" type="ORF">QTJ16_005436</name>
</gene>
<feature type="compositionally biased region" description="Polar residues" evidence="1">
    <location>
        <begin position="39"/>
        <end position="58"/>
    </location>
</feature>
<accession>A0AAD9WB72</accession>